<evidence type="ECO:0000256" key="3">
    <source>
        <dbReference type="ARBA" id="ARBA00023163"/>
    </source>
</evidence>
<gene>
    <name evidence="7" type="ORF">RF683_07455</name>
</gene>
<proteinExistence type="predicted"/>
<dbReference type="PANTHER" id="PTHR43280:SF28">
    <property type="entry name" value="HTH-TYPE TRANSCRIPTIONAL ACTIVATOR RHAS"/>
    <property type="match status" value="1"/>
</dbReference>
<dbReference type="SMART" id="SM00448">
    <property type="entry name" value="REC"/>
    <property type="match status" value="1"/>
</dbReference>
<dbReference type="InterPro" id="IPR011006">
    <property type="entry name" value="CheY-like_superfamily"/>
</dbReference>
<dbReference type="InterPro" id="IPR001789">
    <property type="entry name" value="Sig_transdc_resp-reg_receiver"/>
</dbReference>
<keyword evidence="3" id="KW-0804">Transcription</keyword>
<dbReference type="Gene3D" id="1.10.10.60">
    <property type="entry name" value="Homeodomain-like"/>
    <property type="match status" value="2"/>
</dbReference>
<evidence type="ECO:0000313" key="8">
    <source>
        <dbReference type="Proteomes" id="UP001180481"/>
    </source>
</evidence>
<evidence type="ECO:0000256" key="1">
    <source>
        <dbReference type="ARBA" id="ARBA00023015"/>
    </source>
</evidence>
<name>A0ABY9R9N9_9FLAO</name>
<keyword evidence="1" id="KW-0805">Transcription regulation</keyword>
<dbReference type="SMART" id="SM00342">
    <property type="entry name" value="HTH_ARAC"/>
    <property type="match status" value="1"/>
</dbReference>
<dbReference type="PROSITE" id="PS50110">
    <property type="entry name" value="RESPONSE_REGULATORY"/>
    <property type="match status" value="1"/>
</dbReference>
<dbReference type="Proteomes" id="UP001180481">
    <property type="component" value="Chromosome"/>
</dbReference>
<evidence type="ECO:0000256" key="4">
    <source>
        <dbReference type="PROSITE-ProRule" id="PRU00169"/>
    </source>
</evidence>
<dbReference type="PROSITE" id="PS00041">
    <property type="entry name" value="HTH_ARAC_FAMILY_1"/>
    <property type="match status" value="1"/>
</dbReference>
<dbReference type="InterPro" id="IPR018060">
    <property type="entry name" value="HTH_AraC"/>
</dbReference>
<dbReference type="EMBL" id="CP133721">
    <property type="protein sequence ID" value="WMW77325.1"/>
    <property type="molecule type" value="Genomic_DNA"/>
</dbReference>
<sequence length="253" mass="28998">MKKANILIVEDELLIAKNISLILKNEGYETIYGVTDYDAALNILESTEFDLVLIDIQLNGILDGVDLGEYLLKKNSIPFIYITSNTDAITVNRVKETRPHGFIVKPFKPVDVVTTVEIVLNNFAHVNIDSFRYKIEKIEDDVPFILKKVVSYINENITSKITIDELASLTRWTPQHFNLLFKKYTNQTPYQYILIKKIEKAKAEIIEDDLSLLDVSLGLGFKSYSNFCNAFQKITGQTPEHFKKEQNIKKLSK</sequence>
<reference evidence="7" key="1">
    <citation type="submission" date="2023-09" db="EMBL/GenBank/DDBJ databases">
        <title>Flavobacterium sp. 20NA77.7 isolated from freshwater.</title>
        <authorList>
            <person name="Le V."/>
            <person name="Ko S.-R."/>
            <person name="Ahn C.-Y."/>
            <person name="Oh H.-M."/>
        </authorList>
    </citation>
    <scope>NUCLEOTIDE SEQUENCE</scope>
    <source>
        <strain evidence="7">20NA77.7</strain>
    </source>
</reference>
<keyword evidence="2" id="KW-0238">DNA-binding</keyword>
<evidence type="ECO:0000256" key="2">
    <source>
        <dbReference type="ARBA" id="ARBA00023125"/>
    </source>
</evidence>
<keyword evidence="4" id="KW-0597">Phosphoprotein</keyword>
<dbReference type="InterPro" id="IPR018062">
    <property type="entry name" value="HTH_AraC-typ_CS"/>
</dbReference>
<dbReference type="PROSITE" id="PS01124">
    <property type="entry name" value="HTH_ARAC_FAMILY_2"/>
    <property type="match status" value="1"/>
</dbReference>
<accession>A0ABY9R9N9</accession>
<organism evidence="7 8">
    <name type="scientific">Flavobacterium nakdongensis</name>
    <dbReference type="NCBI Taxonomy" id="3073563"/>
    <lineage>
        <taxon>Bacteria</taxon>
        <taxon>Pseudomonadati</taxon>
        <taxon>Bacteroidota</taxon>
        <taxon>Flavobacteriia</taxon>
        <taxon>Flavobacteriales</taxon>
        <taxon>Flavobacteriaceae</taxon>
        <taxon>Flavobacterium</taxon>
    </lineage>
</organism>
<evidence type="ECO:0000259" key="5">
    <source>
        <dbReference type="PROSITE" id="PS01124"/>
    </source>
</evidence>
<feature type="domain" description="Response regulatory" evidence="6">
    <location>
        <begin position="5"/>
        <end position="120"/>
    </location>
</feature>
<protein>
    <submittedName>
        <fullName evidence="7">Response regulator transcription factor</fullName>
    </submittedName>
</protein>
<feature type="domain" description="HTH araC/xylS-type" evidence="5">
    <location>
        <begin position="147"/>
        <end position="245"/>
    </location>
</feature>
<dbReference type="RefSeq" id="WP_309531702.1">
    <property type="nucleotide sequence ID" value="NZ_CP133721.1"/>
</dbReference>
<evidence type="ECO:0000259" key="6">
    <source>
        <dbReference type="PROSITE" id="PS50110"/>
    </source>
</evidence>
<dbReference type="PANTHER" id="PTHR43280">
    <property type="entry name" value="ARAC-FAMILY TRANSCRIPTIONAL REGULATOR"/>
    <property type="match status" value="1"/>
</dbReference>
<evidence type="ECO:0000313" key="7">
    <source>
        <dbReference type="EMBL" id="WMW77325.1"/>
    </source>
</evidence>
<dbReference type="Pfam" id="PF12833">
    <property type="entry name" value="HTH_18"/>
    <property type="match status" value="1"/>
</dbReference>
<dbReference type="Gene3D" id="3.40.50.2300">
    <property type="match status" value="1"/>
</dbReference>
<dbReference type="CDD" id="cd17534">
    <property type="entry name" value="REC_DC-like"/>
    <property type="match status" value="1"/>
</dbReference>
<keyword evidence="8" id="KW-1185">Reference proteome</keyword>
<dbReference type="InterPro" id="IPR009057">
    <property type="entry name" value="Homeodomain-like_sf"/>
</dbReference>
<feature type="modified residue" description="4-aspartylphosphate" evidence="4">
    <location>
        <position position="55"/>
    </location>
</feature>
<dbReference type="Pfam" id="PF00072">
    <property type="entry name" value="Response_reg"/>
    <property type="match status" value="1"/>
</dbReference>
<dbReference type="SUPFAM" id="SSF46689">
    <property type="entry name" value="Homeodomain-like"/>
    <property type="match status" value="2"/>
</dbReference>
<dbReference type="SUPFAM" id="SSF52172">
    <property type="entry name" value="CheY-like"/>
    <property type="match status" value="1"/>
</dbReference>